<sequence>MRYDVIVLGAGMVGVCSALHLQMRGLKVALLDRRPAGEETSHGNAGVIERDSHVPITIPSSLGALAKYAANQEIAMRYDPKFLPKLAPWLYRLWRLSNPQGIEIFARGVEPIRKKSADEHALIAAEAGIEEAFRETGWLHVYSDETIRSADPCLAYAKEFGVNFDVVDRQGILELEPFLTPADDARAIFWKEAVSVSSPQRVTKQYAKLFAAKGGDFVVGDARSLAREGDYWQVQCEKGVISSSRVVVALGPWSSDLLEPLGYRFPLAVKRGYHQHFQPQGNATLYRPVVDEVLGFVMTPMEDGIRLTTGIEFAHRDSPKNWGQLDAALSFARKLFPLGESVEEKPWRGARPCFPDALPIVDASGDHNGLYFNFGHGHIGFSSGPVLGRLMADLIMDQVPQIDPVPYSAARF</sequence>
<feature type="domain" description="FAD dependent oxidoreductase" evidence="2">
    <location>
        <begin position="4"/>
        <end position="394"/>
    </location>
</feature>
<name>A0A285NH36_9HYPH</name>
<evidence type="ECO:0000259" key="2">
    <source>
        <dbReference type="Pfam" id="PF01266"/>
    </source>
</evidence>
<keyword evidence="1" id="KW-0560">Oxidoreductase</keyword>
<dbReference type="GO" id="GO:0005737">
    <property type="term" value="C:cytoplasm"/>
    <property type="evidence" value="ECO:0007669"/>
    <property type="project" value="TreeGrafter"/>
</dbReference>
<reference evidence="3 4" key="1">
    <citation type="submission" date="2017-09" db="EMBL/GenBank/DDBJ databases">
        <authorList>
            <person name="Ehlers B."/>
            <person name="Leendertz F.H."/>
        </authorList>
    </citation>
    <scope>NUCLEOTIDE SEQUENCE [LARGE SCALE GENOMIC DNA]</scope>
    <source>
        <strain evidence="3 4">DSM 18289</strain>
    </source>
</reference>
<dbReference type="SUPFAM" id="SSF51905">
    <property type="entry name" value="FAD/NAD(P)-binding domain"/>
    <property type="match status" value="1"/>
</dbReference>
<gene>
    <name evidence="3" type="ORF">SAMN06265368_1742</name>
</gene>
<dbReference type="PANTHER" id="PTHR13847">
    <property type="entry name" value="SARCOSINE DEHYDROGENASE-RELATED"/>
    <property type="match status" value="1"/>
</dbReference>
<dbReference type="Gene3D" id="3.30.9.10">
    <property type="entry name" value="D-Amino Acid Oxidase, subunit A, domain 2"/>
    <property type="match status" value="1"/>
</dbReference>
<evidence type="ECO:0000313" key="3">
    <source>
        <dbReference type="EMBL" id="SNZ08598.1"/>
    </source>
</evidence>
<dbReference type="AlphaFoldDB" id="A0A285NH36"/>
<proteinExistence type="predicted"/>
<protein>
    <submittedName>
        <fullName evidence="3">D-amino-acid dehydrogenase</fullName>
    </submittedName>
</protein>
<dbReference type="SUPFAM" id="SSF54373">
    <property type="entry name" value="FAD-linked reductases, C-terminal domain"/>
    <property type="match status" value="1"/>
</dbReference>
<evidence type="ECO:0000313" key="4">
    <source>
        <dbReference type="Proteomes" id="UP000219439"/>
    </source>
</evidence>
<organism evidence="3 4">
    <name type="scientific">Cohaesibacter gelatinilyticus</name>
    <dbReference type="NCBI Taxonomy" id="372072"/>
    <lineage>
        <taxon>Bacteria</taxon>
        <taxon>Pseudomonadati</taxon>
        <taxon>Pseudomonadota</taxon>
        <taxon>Alphaproteobacteria</taxon>
        <taxon>Hyphomicrobiales</taxon>
        <taxon>Cohaesibacteraceae</taxon>
    </lineage>
</organism>
<dbReference type="Proteomes" id="UP000219439">
    <property type="component" value="Unassembled WGS sequence"/>
</dbReference>
<dbReference type="GO" id="GO:0016491">
    <property type="term" value="F:oxidoreductase activity"/>
    <property type="evidence" value="ECO:0007669"/>
    <property type="project" value="UniProtKB-KW"/>
</dbReference>
<accession>A0A285NH36</accession>
<dbReference type="InterPro" id="IPR006076">
    <property type="entry name" value="FAD-dep_OxRdtase"/>
</dbReference>
<dbReference type="EMBL" id="OBEL01000001">
    <property type="protein sequence ID" value="SNZ08598.1"/>
    <property type="molecule type" value="Genomic_DNA"/>
</dbReference>
<dbReference type="Gene3D" id="3.50.50.60">
    <property type="entry name" value="FAD/NAD(P)-binding domain"/>
    <property type="match status" value="2"/>
</dbReference>
<keyword evidence="4" id="KW-1185">Reference proteome</keyword>
<evidence type="ECO:0000256" key="1">
    <source>
        <dbReference type="ARBA" id="ARBA00023002"/>
    </source>
</evidence>
<dbReference type="Pfam" id="PF01266">
    <property type="entry name" value="DAO"/>
    <property type="match status" value="1"/>
</dbReference>
<dbReference type="PANTHER" id="PTHR13847:SF289">
    <property type="entry name" value="GLYCINE OXIDASE"/>
    <property type="match status" value="1"/>
</dbReference>
<dbReference type="InterPro" id="IPR036188">
    <property type="entry name" value="FAD/NAD-bd_sf"/>
</dbReference>
<dbReference type="RefSeq" id="WP_244580038.1">
    <property type="nucleotide sequence ID" value="NZ_OBEL01000001.1"/>
</dbReference>